<feature type="domain" description="4Fe-4S Mo/W bis-MGD-type" evidence="5">
    <location>
        <begin position="88"/>
        <end position="144"/>
    </location>
</feature>
<evidence type="ECO:0000256" key="1">
    <source>
        <dbReference type="ARBA" id="ARBA00022723"/>
    </source>
</evidence>
<feature type="domain" description="4Fe-4S ferredoxin-type" evidence="4">
    <location>
        <begin position="762"/>
        <end position="793"/>
    </location>
</feature>
<dbReference type="GO" id="GO:0016491">
    <property type="term" value="F:oxidoreductase activity"/>
    <property type="evidence" value="ECO:0007669"/>
    <property type="project" value="InterPro"/>
</dbReference>
<dbReference type="EMBL" id="FOIB01000002">
    <property type="protein sequence ID" value="SET42590.1"/>
    <property type="molecule type" value="Genomic_DNA"/>
</dbReference>
<dbReference type="PROSITE" id="PS51669">
    <property type="entry name" value="4FE4S_MOW_BIS_MGD"/>
    <property type="match status" value="1"/>
</dbReference>
<dbReference type="InterPro" id="IPR030948">
    <property type="entry name" value="TAT_var_transloc_signal_dom"/>
</dbReference>
<dbReference type="InterPro" id="IPR009010">
    <property type="entry name" value="Asp_de-COase-like_dom_sf"/>
</dbReference>
<dbReference type="CDD" id="cd02784">
    <property type="entry name" value="MopB_CT_PHLH"/>
    <property type="match status" value="1"/>
</dbReference>
<dbReference type="PANTHER" id="PTHR42783:SF3">
    <property type="entry name" value="GLUTAMATE SYNTHASE [NADPH] SMALL CHAIN-RELATED"/>
    <property type="match status" value="1"/>
</dbReference>
<dbReference type="GO" id="GO:0046872">
    <property type="term" value="F:metal ion binding"/>
    <property type="evidence" value="ECO:0007669"/>
    <property type="project" value="UniProtKB-KW"/>
</dbReference>
<dbReference type="InterPro" id="IPR006963">
    <property type="entry name" value="Mopterin_OxRdtase_4Fe-4S_dom"/>
</dbReference>
<dbReference type="Gene3D" id="3.40.228.10">
    <property type="entry name" value="Dimethylsulfoxide Reductase, domain 2"/>
    <property type="match status" value="1"/>
</dbReference>
<dbReference type="OrthoDB" id="9789030at2"/>
<dbReference type="SUPFAM" id="SSF53706">
    <property type="entry name" value="Formate dehydrogenase/DMSO reductase, domains 1-3"/>
    <property type="match status" value="1"/>
</dbReference>
<dbReference type="SMART" id="SM00926">
    <property type="entry name" value="Molybdop_Fe4S4"/>
    <property type="match status" value="1"/>
</dbReference>
<dbReference type="STRING" id="1334629.MFUL124B02_32450"/>
<evidence type="ECO:0000256" key="2">
    <source>
        <dbReference type="ARBA" id="ARBA00023004"/>
    </source>
</evidence>
<evidence type="ECO:0000259" key="4">
    <source>
        <dbReference type="PROSITE" id="PS51379"/>
    </source>
</evidence>
<keyword evidence="3" id="KW-0411">Iron-sulfur</keyword>
<proteinExistence type="predicted"/>
<evidence type="ECO:0000313" key="9">
    <source>
        <dbReference type="Proteomes" id="UP000321514"/>
    </source>
</evidence>
<dbReference type="Gene3D" id="2.40.40.20">
    <property type="match status" value="1"/>
</dbReference>
<comment type="caution">
    <text evidence="6">The sequence shown here is derived from an EMBL/GenBank/DDBJ whole genome shotgun (WGS) entry which is preliminary data.</text>
</comment>
<evidence type="ECO:0000259" key="5">
    <source>
        <dbReference type="PROSITE" id="PS51669"/>
    </source>
</evidence>
<keyword evidence="1" id="KW-0479">Metal-binding</keyword>
<dbReference type="Proteomes" id="UP000321514">
    <property type="component" value="Unassembled WGS sequence"/>
</dbReference>
<dbReference type="Proteomes" id="UP000183760">
    <property type="component" value="Unassembled WGS sequence"/>
</dbReference>
<evidence type="ECO:0000313" key="7">
    <source>
        <dbReference type="EMBL" id="SET42590.1"/>
    </source>
</evidence>
<dbReference type="InterPro" id="IPR017896">
    <property type="entry name" value="4Fe4S_Fe-S-bd"/>
</dbReference>
<keyword evidence="2" id="KW-0408">Iron</keyword>
<dbReference type="Gene3D" id="3.30.70.20">
    <property type="match status" value="2"/>
</dbReference>
<dbReference type="Gene3D" id="3.30.2070.10">
    <property type="entry name" value="Formate dehydrogenase/DMSO reductase"/>
    <property type="match status" value="1"/>
</dbReference>
<dbReference type="Pfam" id="PF04879">
    <property type="entry name" value="Molybdop_Fe4S4"/>
    <property type="match status" value="1"/>
</dbReference>
<dbReference type="RefSeq" id="WP_074950451.1">
    <property type="nucleotide sequence ID" value="NZ_BJXR01000043.1"/>
</dbReference>
<dbReference type="CDD" id="cd10551">
    <property type="entry name" value="PsrB"/>
    <property type="match status" value="1"/>
</dbReference>
<evidence type="ECO:0000256" key="3">
    <source>
        <dbReference type="ARBA" id="ARBA00023014"/>
    </source>
</evidence>
<reference evidence="7 8" key="1">
    <citation type="submission" date="2016-10" db="EMBL/GenBank/DDBJ databases">
        <authorList>
            <person name="Varghese N."/>
            <person name="Submissions S."/>
        </authorList>
    </citation>
    <scope>NUCLEOTIDE SEQUENCE [LARGE SCALE GENOMIC DNA]</scope>
    <source>
        <strain evidence="7 8">DSM 16525</strain>
    </source>
</reference>
<gene>
    <name evidence="6" type="ORF">MFU01_61520</name>
    <name evidence="7" type="ORF">SAMN05443572_102232</name>
</gene>
<dbReference type="NCBIfam" id="TIGR04519">
    <property type="entry name" value="MoCo_extend_TAT"/>
    <property type="match status" value="1"/>
</dbReference>
<dbReference type="EMBL" id="BJXR01000043">
    <property type="protein sequence ID" value="GEN11115.1"/>
    <property type="molecule type" value="Genomic_DNA"/>
</dbReference>
<dbReference type="GO" id="GO:0051536">
    <property type="term" value="F:iron-sulfur cluster binding"/>
    <property type="evidence" value="ECO:0007669"/>
    <property type="project" value="UniProtKB-KW"/>
</dbReference>
<dbReference type="SUPFAM" id="SSF50692">
    <property type="entry name" value="ADC-like"/>
    <property type="match status" value="1"/>
</dbReference>
<evidence type="ECO:0000313" key="8">
    <source>
        <dbReference type="Proteomes" id="UP000183760"/>
    </source>
</evidence>
<dbReference type="Gene3D" id="2.20.25.90">
    <property type="entry name" value="ADC-like domains"/>
    <property type="match status" value="1"/>
</dbReference>
<dbReference type="PANTHER" id="PTHR42783">
    <property type="entry name" value="GLUTAMATE SYNTHASE [NADPH] SMALL CHAIN"/>
    <property type="match status" value="1"/>
</dbReference>
<sequence length="994" mass="106375">MSDKLPQYWQSLAERATDASWLDTQHNEFAEELPVGVAAAPADASSRRDFFKMMGLSAAAAMVACQRAPVQKLIPYVSRPDAVTPGTALWYASTCEACPARCGLLLKTRDGRPIKVEGNDEHPVSRGGVCAVGQASVLSLYDASRARFPSRASSRVSWTDLDAEVKKGLVKATEDGKAIRLVLPWVMGPTAEAAVARFLAAHPTARTVRYEPLGELASLGDAYRVTHGARVVPDYRFDKAKVIASFGADFLGTWVSPVAFTRQYAEARDAAARKAMARHFQVEPVMTLTGAAADRRFVVAPSDVTLALGDVVRRLAAKAGREVPGLKSLPGSKLEPASLDELAEALWAHRTESLVVCGGDEVAGQVLAATANVLLGNEGSTVLPRDGVALDEKALSYGELLAELSAGSVGAVVFLNVNPAHTDARGDALGALLKDVPLTVALNDRLDETAVLTRLHAPASTALEAWGDAEPRRGVVSLRQPAVSPLHDTRDAVESLLTWAGAAQAHHDFLRARWETEVFPVAGVTGMDFASFWDDSVRRGVVTLSPVPTAPLTFREEGVAKVLAGVARPSVEWELVLFPSVGLRDGAMANNAWLHEVPDPITKATWGNPALIAPSRAKELGLSDGDVVKVSVGGKSVSLPVLIQAGTHPSALGLAVGYGRTRAGRIGDGVGERVSPLAAVVDGRVRRSVPGATVVATGERQKLALTQTHSSLEGRPHVREAELAAFLANPRAGNEGHGGHGGGNGGHSLSMWSGHEYKGHRWALAVDLSACTGCSACVVSCQAENNIPSVGRDEVQRQREMHWMRIDRYYQGDAANPRVVHQPMMCQHCENAPCETVCPVLATVHSSEGLNQQVYNRCVGTRYCANNCPTKVRRFNWFDYPHDEPLERMVLNPDVVVRSRGVMEKCSLCVQRIQEGKAAANREGRPLKDGDIQTACQQSCPAKAIHFGDLNDSESRVAKLAKDGRAFRLLEELNIGPSITYLTKIRNTGSGSGT</sequence>
<dbReference type="Gene3D" id="3.40.50.740">
    <property type="match status" value="1"/>
</dbReference>
<keyword evidence="8" id="KW-1185">Reference proteome</keyword>
<name>A0A511TAA8_MYXFU</name>
<protein>
    <submittedName>
        <fullName evidence="6">Fe-S-cluster-containing hydrogenase</fullName>
    </submittedName>
    <submittedName>
        <fullName evidence="7">Quinol:cytochrome c oxidoreductase iron-sulfur protein</fullName>
    </submittedName>
</protein>
<organism evidence="6 9">
    <name type="scientific">Myxococcus fulvus</name>
    <dbReference type="NCBI Taxonomy" id="33"/>
    <lineage>
        <taxon>Bacteria</taxon>
        <taxon>Pseudomonadati</taxon>
        <taxon>Myxococcota</taxon>
        <taxon>Myxococcia</taxon>
        <taxon>Myxococcales</taxon>
        <taxon>Cystobacterineae</taxon>
        <taxon>Myxococcaceae</taxon>
        <taxon>Myxococcus</taxon>
    </lineage>
</organism>
<dbReference type="Pfam" id="PF12838">
    <property type="entry name" value="Fer4_7"/>
    <property type="match status" value="1"/>
</dbReference>
<evidence type="ECO:0000313" key="6">
    <source>
        <dbReference type="EMBL" id="GEN11115.1"/>
    </source>
</evidence>
<dbReference type="AlphaFoldDB" id="A0A511TAA8"/>
<reference evidence="6 9" key="2">
    <citation type="submission" date="2019-07" db="EMBL/GenBank/DDBJ databases">
        <title>Whole genome shotgun sequence of Myxococcus fulvus NBRC 100333.</title>
        <authorList>
            <person name="Hosoyama A."/>
            <person name="Uohara A."/>
            <person name="Ohji S."/>
            <person name="Ichikawa N."/>
        </authorList>
    </citation>
    <scope>NUCLEOTIDE SEQUENCE [LARGE SCALE GENOMIC DNA]</scope>
    <source>
        <strain evidence="6 9">NBRC 100333</strain>
    </source>
</reference>
<dbReference type="SUPFAM" id="SSF54862">
    <property type="entry name" value="4Fe-4S ferredoxins"/>
    <property type="match status" value="1"/>
</dbReference>
<accession>A0A511TAA8</accession>
<dbReference type="PROSITE" id="PS51379">
    <property type="entry name" value="4FE4S_FER_2"/>
    <property type="match status" value="1"/>
</dbReference>